<proteinExistence type="predicted"/>
<name>A0A9W4MJT5_9ACTN</name>
<evidence type="ECO:0000256" key="1">
    <source>
        <dbReference type="SAM" id="MobiDB-lite"/>
    </source>
</evidence>
<accession>A0A9W4MJT5</accession>
<protein>
    <submittedName>
        <fullName evidence="2">Uncharacterized protein</fullName>
    </submittedName>
</protein>
<evidence type="ECO:0000313" key="3">
    <source>
        <dbReference type="Proteomes" id="UP001153328"/>
    </source>
</evidence>
<dbReference type="EMBL" id="CAJVAX010000020">
    <property type="protein sequence ID" value="CAG7653119.1"/>
    <property type="molecule type" value="Genomic_DNA"/>
</dbReference>
<comment type="caution">
    <text evidence="2">The sequence shown here is derived from an EMBL/GenBank/DDBJ whole genome shotgun (WGS) entry which is preliminary data.</text>
</comment>
<sequence length="39" mass="4197">MAITQGRGELRDQPTAQRKLTAHRKGHPPTGGTKSSVRA</sequence>
<dbReference type="AlphaFoldDB" id="A0A9W4MJT5"/>
<reference evidence="2" key="1">
    <citation type="submission" date="2021-06" db="EMBL/GenBank/DDBJ databases">
        <authorList>
            <person name="Arsene-Ploetze F."/>
        </authorList>
    </citation>
    <scope>NUCLEOTIDE SEQUENCE</scope>
    <source>
        <strain evidence="2">SBRY1</strain>
    </source>
</reference>
<gene>
    <name evidence="2" type="ORF">SBRY_60053</name>
</gene>
<evidence type="ECO:0000313" key="2">
    <source>
        <dbReference type="EMBL" id="CAG7653119.1"/>
    </source>
</evidence>
<organism evidence="2 3">
    <name type="scientific">Actinacidiphila bryophytorum</name>
    <dbReference type="NCBI Taxonomy" id="1436133"/>
    <lineage>
        <taxon>Bacteria</taxon>
        <taxon>Bacillati</taxon>
        <taxon>Actinomycetota</taxon>
        <taxon>Actinomycetes</taxon>
        <taxon>Kitasatosporales</taxon>
        <taxon>Streptomycetaceae</taxon>
        <taxon>Actinacidiphila</taxon>
    </lineage>
</organism>
<keyword evidence="3" id="KW-1185">Reference proteome</keyword>
<feature type="region of interest" description="Disordered" evidence="1">
    <location>
        <begin position="1"/>
        <end position="39"/>
    </location>
</feature>
<dbReference type="Proteomes" id="UP001153328">
    <property type="component" value="Unassembled WGS sequence"/>
</dbReference>